<keyword evidence="7 14" id="KW-0378">Hydrolase</keyword>
<dbReference type="Pfam" id="PF02673">
    <property type="entry name" value="BacA"/>
    <property type="match status" value="1"/>
</dbReference>
<dbReference type="RefSeq" id="WP_034414456.1">
    <property type="nucleotide sequence ID" value="NZ_JGVK01000027.1"/>
</dbReference>
<feature type="transmembrane region" description="Helical" evidence="14">
    <location>
        <begin position="109"/>
        <end position="130"/>
    </location>
</feature>
<dbReference type="GO" id="GO:0009252">
    <property type="term" value="P:peptidoglycan biosynthetic process"/>
    <property type="evidence" value="ECO:0007669"/>
    <property type="project" value="UniProtKB-KW"/>
</dbReference>
<evidence type="ECO:0000256" key="11">
    <source>
        <dbReference type="ARBA" id="ARBA00032707"/>
    </source>
</evidence>
<evidence type="ECO:0000256" key="7">
    <source>
        <dbReference type="ARBA" id="ARBA00022801"/>
    </source>
</evidence>
<evidence type="ECO:0000256" key="6">
    <source>
        <dbReference type="ARBA" id="ARBA00022692"/>
    </source>
</evidence>
<keyword evidence="10 14" id="KW-0046">Antibiotic resistance</keyword>
<dbReference type="InterPro" id="IPR003824">
    <property type="entry name" value="UppP"/>
</dbReference>
<proteinExistence type="inferred from homology"/>
<keyword evidence="14" id="KW-0961">Cell wall biogenesis/degradation</keyword>
<comment type="miscellaneous">
    <text evidence="14">Bacitracin is thought to be involved in the inhibition of peptidoglycan synthesis by sequestering undecaprenyl diphosphate, thereby reducing the pool of lipid carrier available.</text>
</comment>
<dbReference type="EMBL" id="JGVK01000027">
    <property type="protein sequence ID" value="KEY91096.1"/>
    <property type="molecule type" value="Genomic_DNA"/>
</dbReference>
<dbReference type="NCBIfam" id="NF001393">
    <property type="entry name" value="PRK00281.2-4"/>
    <property type="match status" value="1"/>
</dbReference>
<feature type="transmembrane region" description="Helical" evidence="14">
    <location>
        <begin position="217"/>
        <end position="238"/>
    </location>
</feature>
<dbReference type="GO" id="GO:0050380">
    <property type="term" value="F:undecaprenyl-diphosphatase activity"/>
    <property type="evidence" value="ECO:0007669"/>
    <property type="project" value="UniProtKB-UniRule"/>
</dbReference>
<keyword evidence="8 14" id="KW-1133">Transmembrane helix</keyword>
<keyword evidence="14" id="KW-0133">Cell shape</keyword>
<evidence type="ECO:0000256" key="12">
    <source>
        <dbReference type="ARBA" id="ARBA00032932"/>
    </source>
</evidence>
<evidence type="ECO:0000313" key="15">
    <source>
        <dbReference type="EMBL" id="KEY91096.1"/>
    </source>
</evidence>
<dbReference type="GO" id="GO:0046677">
    <property type="term" value="P:response to antibiotic"/>
    <property type="evidence" value="ECO:0007669"/>
    <property type="project" value="UniProtKB-UniRule"/>
</dbReference>
<feature type="transmembrane region" description="Helical" evidence="14">
    <location>
        <begin position="85"/>
        <end position="103"/>
    </location>
</feature>
<comment type="function">
    <text evidence="14">Catalyzes the dephosphorylation of undecaprenyl diphosphate (UPP). Confers resistance to bacitracin.</text>
</comment>
<dbReference type="Proteomes" id="UP000053784">
    <property type="component" value="Unassembled WGS sequence"/>
</dbReference>
<organism evidence="15 16">
    <name type="scientific">Candidatus Photodesmus blepharonis</name>
    <dbReference type="NCBI Taxonomy" id="1179155"/>
    <lineage>
        <taxon>Bacteria</taxon>
        <taxon>Pseudomonadati</taxon>
        <taxon>Pseudomonadota</taxon>
        <taxon>Gammaproteobacteria</taxon>
        <taxon>Vibrionales</taxon>
        <taxon>Vibrionaceae</taxon>
        <taxon>Candidatus Photodesmus</taxon>
    </lineage>
</organism>
<evidence type="ECO:0000256" key="1">
    <source>
        <dbReference type="ARBA" id="ARBA00004651"/>
    </source>
</evidence>
<dbReference type="STRING" id="1179155.CF67_04090"/>
<comment type="catalytic activity">
    <reaction evidence="13 14">
        <text>di-trans,octa-cis-undecaprenyl diphosphate + H2O = di-trans,octa-cis-undecaprenyl phosphate + phosphate + H(+)</text>
        <dbReference type="Rhea" id="RHEA:28094"/>
        <dbReference type="ChEBI" id="CHEBI:15377"/>
        <dbReference type="ChEBI" id="CHEBI:15378"/>
        <dbReference type="ChEBI" id="CHEBI:43474"/>
        <dbReference type="ChEBI" id="CHEBI:58405"/>
        <dbReference type="ChEBI" id="CHEBI:60392"/>
        <dbReference type="EC" id="3.6.1.27"/>
    </reaction>
</comment>
<evidence type="ECO:0000256" key="9">
    <source>
        <dbReference type="ARBA" id="ARBA00023136"/>
    </source>
</evidence>
<evidence type="ECO:0000256" key="2">
    <source>
        <dbReference type="ARBA" id="ARBA00010621"/>
    </source>
</evidence>
<dbReference type="PANTHER" id="PTHR30622">
    <property type="entry name" value="UNDECAPRENYL-DIPHOSPHATASE"/>
    <property type="match status" value="1"/>
</dbReference>
<keyword evidence="9 14" id="KW-0472">Membrane</keyword>
<feature type="transmembrane region" description="Helical" evidence="14">
    <location>
        <begin position="244"/>
        <end position="266"/>
    </location>
</feature>
<evidence type="ECO:0000256" key="3">
    <source>
        <dbReference type="ARBA" id="ARBA00012374"/>
    </source>
</evidence>
<dbReference type="AlphaFoldDB" id="A0A084CMR7"/>
<dbReference type="GO" id="GO:0071555">
    <property type="term" value="P:cell wall organization"/>
    <property type="evidence" value="ECO:0007669"/>
    <property type="project" value="UniProtKB-KW"/>
</dbReference>
<sequence>MNYFEVFLLALIQGFTEFLPISSSAHLILPSIVFNWQDQGLLFDVAMHMGTLAAVIIYFRQEIVLLFESFLTSILLGDSNKESKLFLMVILSSVPACIFGLFIEDIIELYLRNVQVVAINTVFFGLLLWYVANNVSCIYHEYEIDWKKSLFIGISQALAVIPGVSRSGITITAALYLGFTYKASIRFSFLMSIPVIMLASAYLGLEFVTSEEFVRKDLLLIGVLTSFTSAYICIHFFLKLVNSIGITPFVIYRLILGFFLFAFLFLN</sequence>
<dbReference type="EC" id="3.6.1.27" evidence="3 14"/>
<evidence type="ECO:0000256" key="10">
    <source>
        <dbReference type="ARBA" id="ARBA00023251"/>
    </source>
</evidence>
<feature type="transmembrane region" description="Helical" evidence="14">
    <location>
        <begin position="150"/>
        <end position="179"/>
    </location>
</feature>
<name>A0A084CMR7_9GAMM</name>
<dbReference type="HAMAP" id="MF_01006">
    <property type="entry name" value="Undec_diphosphatase"/>
    <property type="match status" value="1"/>
</dbReference>
<dbReference type="eggNOG" id="COG1968">
    <property type="taxonomic scope" value="Bacteria"/>
</dbReference>
<gene>
    <name evidence="14 15" type="primary">uppP</name>
    <name evidence="15" type="ORF">CF67_04090</name>
</gene>
<accession>A0A084CMR7</accession>
<comment type="similarity">
    <text evidence="2 14">Belongs to the UppP family.</text>
</comment>
<keyword evidence="5 14" id="KW-1003">Cell membrane</keyword>
<evidence type="ECO:0000256" key="14">
    <source>
        <dbReference type="HAMAP-Rule" id="MF_01006"/>
    </source>
</evidence>
<dbReference type="OrthoDB" id="9808289at2"/>
<evidence type="ECO:0000256" key="5">
    <source>
        <dbReference type="ARBA" id="ARBA00022475"/>
    </source>
</evidence>
<evidence type="ECO:0000256" key="13">
    <source>
        <dbReference type="ARBA" id="ARBA00047594"/>
    </source>
</evidence>
<keyword evidence="6 14" id="KW-0812">Transmembrane</keyword>
<protein>
    <recommendedName>
        <fullName evidence="4 14">Undecaprenyl-diphosphatase</fullName>
        <ecNumber evidence="3 14">3.6.1.27</ecNumber>
    </recommendedName>
    <alternativeName>
        <fullName evidence="12 14">Bacitracin resistance protein</fullName>
    </alternativeName>
    <alternativeName>
        <fullName evidence="11 14">Undecaprenyl pyrophosphate phosphatase</fullName>
    </alternativeName>
</protein>
<dbReference type="GO" id="GO:0008360">
    <property type="term" value="P:regulation of cell shape"/>
    <property type="evidence" value="ECO:0007669"/>
    <property type="project" value="UniProtKB-KW"/>
</dbReference>
<evidence type="ECO:0000256" key="4">
    <source>
        <dbReference type="ARBA" id="ARBA00021581"/>
    </source>
</evidence>
<feature type="transmembrane region" description="Helical" evidence="14">
    <location>
        <begin position="185"/>
        <end position="205"/>
    </location>
</feature>
<comment type="subcellular location">
    <subcellularLocation>
        <location evidence="1 14">Cell membrane</location>
        <topology evidence="1 14">Multi-pass membrane protein</topology>
    </subcellularLocation>
</comment>
<comment type="caution">
    <text evidence="15">The sequence shown here is derived from an EMBL/GenBank/DDBJ whole genome shotgun (WGS) entry which is preliminary data.</text>
</comment>
<keyword evidence="16" id="KW-1185">Reference proteome</keyword>
<keyword evidence="14" id="KW-0573">Peptidoglycan synthesis</keyword>
<dbReference type="PANTHER" id="PTHR30622:SF4">
    <property type="entry name" value="UNDECAPRENYL-DIPHOSPHATASE"/>
    <property type="match status" value="1"/>
</dbReference>
<evidence type="ECO:0000313" key="16">
    <source>
        <dbReference type="Proteomes" id="UP000053784"/>
    </source>
</evidence>
<reference evidence="15 16" key="1">
    <citation type="submission" date="2014-03" db="EMBL/GenBank/DDBJ databases">
        <title>Selection and divergence in the genomes of co-occurring obligate luminous symbionts with specific hosts.</title>
        <authorList>
            <person name="Hendry T.A."/>
            <person name="de Wet J.R."/>
            <person name="Dunlap P.V."/>
        </authorList>
    </citation>
    <scope>NUCLEOTIDE SEQUENCE [LARGE SCALE GENOMIC DNA]</scope>
    <source>
        <strain evidence="15 16">Ppalp.1</strain>
    </source>
</reference>
<evidence type="ECO:0000256" key="8">
    <source>
        <dbReference type="ARBA" id="ARBA00022989"/>
    </source>
</evidence>
<dbReference type="GO" id="GO:0005886">
    <property type="term" value="C:plasma membrane"/>
    <property type="evidence" value="ECO:0007669"/>
    <property type="project" value="UniProtKB-SubCell"/>
</dbReference>